<gene>
    <name evidence="1" type="ORF">BDM02DRAFT_3264883</name>
</gene>
<reference evidence="1" key="1">
    <citation type="submission" date="2019-10" db="EMBL/GenBank/DDBJ databases">
        <authorList>
            <consortium name="DOE Joint Genome Institute"/>
            <person name="Kuo A."/>
            <person name="Miyauchi S."/>
            <person name="Kiss E."/>
            <person name="Drula E."/>
            <person name="Kohler A."/>
            <person name="Sanchez-Garcia M."/>
            <person name="Andreopoulos B."/>
            <person name="Barry K.W."/>
            <person name="Bonito G."/>
            <person name="Buee M."/>
            <person name="Carver A."/>
            <person name="Chen C."/>
            <person name="Cichocki N."/>
            <person name="Clum A."/>
            <person name="Culley D."/>
            <person name="Crous P.W."/>
            <person name="Fauchery L."/>
            <person name="Girlanda M."/>
            <person name="Hayes R."/>
            <person name="Keri Z."/>
            <person name="Labutti K."/>
            <person name="Lipzen A."/>
            <person name="Lombard V."/>
            <person name="Magnuson J."/>
            <person name="Maillard F."/>
            <person name="Morin E."/>
            <person name="Murat C."/>
            <person name="Nolan M."/>
            <person name="Ohm R."/>
            <person name="Pangilinan J."/>
            <person name="Pereira M."/>
            <person name="Perotto S."/>
            <person name="Peter M."/>
            <person name="Riley R."/>
            <person name="Sitrit Y."/>
            <person name="Stielow B."/>
            <person name="Szollosi G."/>
            <person name="Zifcakova L."/>
            <person name="Stursova M."/>
            <person name="Spatafora J.W."/>
            <person name="Tedersoo L."/>
            <person name="Vaario L.-M."/>
            <person name="Yamada A."/>
            <person name="Yan M."/>
            <person name="Wang P."/>
            <person name="Xu J."/>
            <person name="Bruns T."/>
            <person name="Baldrian P."/>
            <person name="Vilgalys R."/>
            <person name="Henrissat B."/>
            <person name="Grigoriev I.V."/>
            <person name="Hibbett D."/>
            <person name="Nagy L.G."/>
            <person name="Martin F.M."/>
        </authorList>
    </citation>
    <scope>NUCLEOTIDE SEQUENCE</scope>
    <source>
        <strain evidence="1">P2</strain>
    </source>
</reference>
<evidence type="ECO:0000313" key="1">
    <source>
        <dbReference type="EMBL" id="KAF9654352.1"/>
    </source>
</evidence>
<dbReference type="EMBL" id="MU117961">
    <property type="protein sequence ID" value="KAF9654352.1"/>
    <property type="molecule type" value="Genomic_DNA"/>
</dbReference>
<organism evidence="1 2">
    <name type="scientific">Thelephora ganbajun</name>
    <name type="common">Ganba fungus</name>
    <dbReference type="NCBI Taxonomy" id="370292"/>
    <lineage>
        <taxon>Eukaryota</taxon>
        <taxon>Fungi</taxon>
        <taxon>Dikarya</taxon>
        <taxon>Basidiomycota</taxon>
        <taxon>Agaricomycotina</taxon>
        <taxon>Agaricomycetes</taxon>
        <taxon>Thelephorales</taxon>
        <taxon>Thelephoraceae</taxon>
        <taxon>Thelephora</taxon>
    </lineage>
</organism>
<protein>
    <submittedName>
        <fullName evidence="1">Uncharacterized protein</fullName>
    </submittedName>
</protein>
<accession>A0ACB6ZXU8</accession>
<evidence type="ECO:0000313" key="2">
    <source>
        <dbReference type="Proteomes" id="UP000886501"/>
    </source>
</evidence>
<keyword evidence="2" id="KW-1185">Reference proteome</keyword>
<reference evidence="1" key="2">
    <citation type="journal article" date="2020" name="Nat. Commun.">
        <title>Large-scale genome sequencing of mycorrhizal fungi provides insights into the early evolution of symbiotic traits.</title>
        <authorList>
            <person name="Miyauchi S."/>
            <person name="Kiss E."/>
            <person name="Kuo A."/>
            <person name="Drula E."/>
            <person name="Kohler A."/>
            <person name="Sanchez-Garcia M."/>
            <person name="Morin E."/>
            <person name="Andreopoulos B."/>
            <person name="Barry K.W."/>
            <person name="Bonito G."/>
            <person name="Buee M."/>
            <person name="Carver A."/>
            <person name="Chen C."/>
            <person name="Cichocki N."/>
            <person name="Clum A."/>
            <person name="Culley D."/>
            <person name="Crous P.W."/>
            <person name="Fauchery L."/>
            <person name="Girlanda M."/>
            <person name="Hayes R.D."/>
            <person name="Keri Z."/>
            <person name="LaButti K."/>
            <person name="Lipzen A."/>
            <person name="Lombard V."/>
            <person name="Magnuson J."/>
            <person name="Maillard F."/>
            <person name="Murat C."/>
            <person name="Nolan M."/>
            <person name="Ohm R.A."/>
            <person name="Pangilinan J."/>
            <person name="Pereira M.F."/>
            <person name="Perotto S."/>
            <person name="Peter M."/>
            <person name="Pfister S."/>
            <person name="Riley R."/>
            <person name="Sitrit Y."/>
            <person name="Stielow J.B."/>
            <person name="Szollosi G."/>
            <person name="Zifcakova L."/>
            <person name="Stursova M."/>
            <person name="Spatafora J.W."/>
            <person name="Tedersoo L."/>
            <person name="Vaario L.M."/>
            <person name="Yamada A."/>
            <person name="Yan M."/>
            <person name="Wang P."/>
            <person name="Xu J."/>
            <person name="Bruns T."/>
            <person name="Baldrian P."/>
            <person name="Vilgalys R."/>
            <person name="Dunand C."/>
            <person name="Henrissat B."/>
            <person name="Grigoriev I.V."/>
            <person name="Hibbett D."/>
            <person name="Nagy L.G."/>
            <person name="Martin F.M."/>
        </authorList>
    </citation>
    <scope>NUCLEOTIDE SEQUENCE</scope>
    <source>
        <strain evidence="1">P2</strain>
    </source>
</reference>
<dbReference type="Proteomes" id="UP000886501">
    <property type="component" value="Unassembled WGS sequence"/>
</dbReference>
<sequence>MAESQRNRPSTQWVHTVRAAMASDNSRTWFDAKVQEHGFDFLDDYLDSILAQAKQPQPIIELVKTPGRRRNPQTKGKSAVTSSSRLRSVLTASIEEPETEDDQTLPPNAFVQALIDAGSEEDTFSRPIPPSAQLTIPTVTNSQLSPVVEVSYQVEQVVEPAPEPKPSTEPPRVPHPTARPLSPEPESQQDEIVVDEPTNGAPPSPPESPMTMSPELPPKKALPTPPYDEVEITGEQHPPPTIVSTKPMEKPAIIHDIFKSPPPQPQPGPSTRPGPLRALHITENPGLNAKTAPLPATADIFNPLPPPTDIPGTRLMRKASAPQLQPNISAFVRDPVSQPAPALPKRTSWLTKAREVHQEAKALTHTKRTEHYPSLSESSTTDANHLAKSTKRKPSEVFDGVVIPPRHSAKVQKVTETDVQTNATREQHVRENEKEKDREKEQDKEMDFRREPRSDFDIPDEEEALHTLKRTVEGLGSRAGKSMGKSIGGLAAAALAEARATAEARIAEKTEKFAVIEPKSRHPEPQRPEEKEIELAKSDSQPPSQREKSPVPQPPNTRTSLYNKERVFQPPSQADVIKSKAHKDDVKKSNDPAQPARSISKPPPVHQPVFSKPVFTAPKPKPTSPRPPTVTSVGLQPSFSSIGDSRLDDAPAPTAWLLENQENRDRDNHDDHTAFSTALYDTRNDLGGPGSDMDDGDSWHDGDKLNPIWSTLNFDGVQRDDEMTWSTIPTQNHTSSTQGFHTESSTGTGYKSTKSKEEKEKDSLEILGLTKPDAPPSPPKEDKVLKEWERGLPREVPHENRDVSMEVDESEEPVRVGSDKSTIAPSTSQGGLLSNAFKTVAGVFGAGKKAKTPEPPKSQQLAASMAKKQKEEEDKKVARMKEMELRRQQVAEKKAEEEKARQVAEEQRAKLEAKKKREREDVSKKPPVKPPATTKKAMEDTSKKQKADGDGSTSDSQSSQSSKPPSQQQTQPKSILKTHNPAKETTPAPPSKPIPTAASTLDTTKPKVAATPLKKGTPNPKGKGKGKGRAMHDDELQPSQIVKNDMAARARAKLDPPPISSENIELPDIDSEYSDSDDEDRKKNFDPPDWAQQANVTNALHSLSRVNPDNVFGAVQPLAIEDMFRTRTSRFRARTSSANWSGSDGLTKGEEEDYARKMGYKK</sequence>
<comment type="caution">
    <text evidence="1">The sequence shown here is derived from an EMBL/GenBank/DDBJ whole genome shotgun (WGS) entry which is preliminary data.</text>
</comment>
<name>A0ACB6ZXU8_THEGA</name>
<proteinExistence type="predicted"/>